<feature type="transmembrane region" description="Helical" evidence="8">
    <location>
        <begin position="208"/>
        <end position="233"/>
    </location>
</feature>
<gene>
    <name evidence="10" type="ORF">RFH47_14735</name>
</gene>
<dbReference type="InterPro" id="IPR036259">
    <property type="entry name" value="MFS_trans_sf"/>
</dbReference>
<sequence length="393" mass="43296">MKLGQIIITNACLILVMGLLSIDMYNPALPEMSRTLNVTDGQIQSLVFYYLIGFALSQLIYGAVSDQKGRVPVIIFSLTATALANFLSFFAESFTQLSILRALTGIAAGGCPVISRAILSDIFKDKVELSKALSIFSMASQISPAFAPIIGAYISGYFIWNYNFLALSIVIILATLFVKITLPETNIIKHNHLNHWRNFKTLFKDSHFMIYSIVSAILFAITIGYLTANPFIIQKEYKLSSQLNGYLFLFYSLGIVIGSFLTKKLLQNNHPEKILLNSLFYLFIIGSLFLVLHLFFDFNSTPFFLLYGFLIALGCGLASPLLLGLSLHSHSQIAGVGSALQGSLKMAGAALALLILSQVNTTSSTGLMIAIYIMSILCLTLVRFFQNNDKQIP</sequence>
<keyword evidence="7 8" id="KW-0472">Membrane</keyword>
<feature type="transmembrane region" description="Helical" evidence="8">
    <location>
        <begin position="274"/>
        <end position="296"/>
    </location>
</feature>
<dbReference type="PANTHER" id="PTHR23502:SF132">
    <property type="entry name" value="POLYAMINE TRANSPORTER 2-RELATED"/>
    <property type="match status" value="1"/>
</dbReference>
<protein>
    <recommendedName>
        <fullName evidence="8">Bcr/CflA family efflux transporter</fullName>
    </recommendedName>
</protein>
<comment type="caution">
    <text evidence="10">The sequence shown here is derived from an EMBL/GenBank/DDBJ whole genome shotgun (WGS) entry which is preliminary data.</text>
</comment>
<evidence type="ECO:0000313" key="10">
    <source>
        <dbReference type="EMBL" id="MDQ8936976.1"/>
    </source>
</evidence>
<proteinExistence type="inferred from homology"/>
<evidence type="ECO:0000256" key="1">
    <source>
        <dbReference type="ARBA" id="ARBA00004651"/>
    </source>
</evidence>
<accession>A0AAW8J9W0</accession>
<evidence type="ECO:0000256" key="8">
    <source>
        <dbReference type="RuleBase" id="RU365088"/>
    </source>
</evidence>
<keyword evidence="3 8" id="KW-0813">Transport</keyword>
<evidence type="ECO:0000256" key="5">
    <source>
        <dbReference type="ARBA" id="ARBA00022692"/>
    </source>
</evidence>
<evidence type="ECO:0000313" key="11">
    <source>
        <dbReference type="Proteomes" id="UP001243844"/>
    </source>
</evidence>
<dbReference type="PANTHER" id="PTHR23502">
    <property type="entry name" value="MAJOR FACILITATOR SUPERFAMILY"/>
    <property type="match status" value="1"/>
</dbReference>
<evidence type="ECO:0000256" key="3">
    <source>
        <dbReference type="ARBA" id="ARBA00022448"/>
    </source>
</evidence>
<feature type="transmembrane region" description="Helical" evidence="8">
    <location>
        <begin position="131"/>
        <end position="154"/>
    </location>
</feature>
<evidence type="ECO:0000259" key="9">
    <source>
        <dbReference type="PROSITE" id="PS50850"/>
    </source>
</evidence>
<dbReference type="InterPro" id="IPR004812">
    <property type="entry name" value="Efflux_drug-R_Bcr/CmlA"/>
</dbReference>
<evidence type="ECO:0000256" key="4">
    <source>
        <dbReference type="ARBA" id="ARBA00022475"/>
    </source>
</evidence>
<feature type="domain" description="Major facilitator superfamily (MFS) profile" evidence="9">
    <location>
        <begin position="7"/>
        <end position="390"/>
    </location>
</feature>
<dbReference type="GO" id="GO:0005886">
    <property type="term" value="C:plasma membrane"/>
    <property type="evidence" value="ECO:0007669"/>
    <property type="project" value="UniProtKB-SubCell"/>
</dbReference>
<feature type="transmembrane region" description="Helical" evidence="8">
    <location>
        <begin position="46"/>
        <end position="64"/>
    </location>
</feature>
<feature type="transmembrane region" description="Helical" evidence="8">
    <location>
        <begin position="7"/>
        <end position="26"/>
    </location>
</feature>
<comment type="similarity">
    <text evidence="2 8">Belongs to the major facilitator superfamily. Bcr/CmlA family.</text>
</comment>
<dbReference type="Gene3D" id="1.20.1720.10">
    <property type="entry name" value="Multidrug resistance protein D"/>
    <property type="match status" value="1"/>
</dbReference>
<keyword evidence="8" id="KW-0997">Cell inner membrane</keyword>
<comment type="subcellular location">
    <subcellularLocation>
        <location evidence="8">Cell inner membrane</location>
        <topology evidence="8">Multi-pass membrane protein</topology>
    </subcellularLocation>
    <subcellularLocation>
        <location evidence="1">Cell membrane</location>
        <topology evidence="1">Multi-pass membrane protein</topology>
    </subcellularLocation>
</comment>
<dbReference type="InterPro" id="IPR020846">
    <property type="entry name" value="MFS_dom"/>
</dbReference>
<feature type="transmembrane region" description="Helical" evidence="8">
    <location>
        <begin position="365"/>
        <end position="385"/>
    </location>
</feature>
<dbReference type="InterPro" id="IPR011701">
    <property type="entry name" value="MFS"/>
</dbReference>
<reference evidence="10" key="1">
    <citation type="submission" date="2023-08" db="EMBL/GenBank/DDBJ databases">
        <title>Emergence of clinically-relevant ST2 carbapenem-resistant Acinetobacter baumannii strains in hospital sewages in Zhejiang, East of China.</title>
        <authorList>
            <person name="Kaichao C."/>
            <person name="Zhang R."/>
        </authorList>
    </citation>
    <scope>NUCLEOTIDE SEQUENCE</scope>
    <source>
        <strain evidence="10">M-RB-37</strain>
    </source>
</reference>
<dbReference type="EMBL" id="JAVIDL010000041">
    <property type="protein sequence ID" value="MDQ8936976.1"/>
    <property type="molecule type" value="Genomic_DNA"/>
</dbReference>
<dbReference type="Proteomes" id="UP001243844">
    <property type="component" value="Unassembled WGS sequence"/>
</dbReference>
<feature type="transmembrane region" description="Helical" evidence="8">
    <location>
        <begin position="339"/>
        <end position="359"/>
    </location>
</feature>
<dbReference type="PROSITE" id="PS50850">
    <property type="entry name" value="MFS"/>
    <property type="match status" value="1"/>
</dbReference>
<dbReference type="GO" id="GO:0042910">
    <property type="term" value="F:xenobiotic transmembrane transporter activity"/>
    <property type="evidence" value="ECO:0007669"/>
    <property type="project" value="InterPro"/>
</dbReference>
<name>A0AAW8J9W0_9GAMM</name>
<evidence type="ECO:0000256" key="2">
    <source>
        <dbReference type="ARBA" id="ARBA00006236"/>
    </source>
</evidence>
<feature type="transmembrane region" description="Helical" evidence="8">
    <location>
        <begin position="302"/>
        <end position="327"/>
    </location>
</feature>
<feature type="transmembrane region" description="Helical" evidence="8">
    <location>
        <begin position="245"/>
        <end position="262"/>
    </location>
</feature>
<dbReference type="RefSeq" id="WP_308982030.1">
    <property type="nucleotide sequence ID" value="NZ_JAVIDL010000041.1"/>
</dbReference>
<dbReference type="SUPFAM" id="SSF103473">
    <property type="entry name" value="MFS general substrate transporter"/>
    <property type="match status" value="1"/>
</dbReference>
<keyword evidence="4" id="KW-1003">Cell membrane</keyword>
<keyword evidence="5 8" id="KW-0812">Transmembrane</keyword>
<dbReference type="Pfam" id="PF07690">
    <property type="entry name" value="MFS_1"/>
    <property type="match status" value="1"/>
</dbReference>
<keyword evidence="6 8" id="KW-1133">Transmembrane helix</keyword>
<organism evidence="10 11">
    <name type="scientific">Acinetobacter rudis</name>
    <dbReference type="NCBI Taxonomy" id="632955"/>
    <lineage>
        <taxon>Bacteria</taxon>
        <taxon>Pseudomonadati</taxon>
        <taxon>Pseudomonadota</taxon>
        <taxon>Gammaproteobacteria</taxon>
        <taxon>Moraxellales</taxon>
        <taxon>Moraxellaceae</taxon>
        <taxon>Acinetobacter</taxon>
    </lineage>
</organism>
<dbReference type="GO" id="GO:1990961">
    <property type="term" value="P:xenobiotic detoxification by transmembrane export across the plasma membrane"/>
    <property type="evidence" value="ECO:0007669"/>
    <property type="project" value="InterPro"/>
</dbReference>
<dbReference type="NCBIfam" id="TIGR00710">
    <property type="entry name" value="efflux_Bcr_CflA"/>
    <property type="match status" value="1"/>
</dbReference>
<evidence type="ECO:0000256" key="6">
    <source>
        <dbReference type="ARBA" id="ARBA00022989"/>
    </source>
</evidence>
<feature type="transmembrane region" description="Helical" evidence="8">
    <location>
        <begin position="160"/>
        <end position="182"/>
    </location>
</feature>
<dbReference type="AlphaFoldDB" id="A0AAW8J9W0"/>
<feature type="transmembrane region" description="Helical" evidence="8">
    <location>
        <begin position="97"/>
        <end position="119"/>
    </location>
</feature>
<evidence type="ECO:0000256" key="7">
    <source>
        <dbReference type="ARBA" id="ARBA00023136"/>
    </source>
</evidence>
<feature type="transmembrane region" description="Helical" evidence="8">
    <location>
        <begin position="71"/>
        <end position="91"/>
    </location>
</feature>